<gene>
    <name evidence="1" type="ORF">rCG_33164</name>
</gene>
<name>A6HJX1_RAT</name>
<dbReference type="EMBL" id="CH473948">
    <property type="protein sequence ID" value="EDM06326.1"/>
    <property type="molecule type" value="Genomic_DNA"/>
</dbReference>
<organism evidence="1 2">
    <name type="scientific">Rattus norvegicus</name>
    <name type="common">Rat</name>
    <dbReference type="NCBI Taxonomy" id="10116"/>
    <lineage>
        <taxon>Eukaryota</taxon>
        <taxon>Metazoa</taxon>
        <taxon>Chordata</taxon>
        <taxon>Craniata</taxon>
        <taxon>Vertebrata</taxon>
        <taxon>Euteleostomi</taxon>
        <taxon>Mammalia</taxon>
        <taxon>Eutheria</taxon>
        <taxon>Euarchontoglires</taxon>
        <taxon>Glires</taxon>
        <taxon>Rodentia</taxon>
        <taxon>Myomorpha</taxon>
        <taxon>Muroidea</taxon>
        <taxon>Muridae</taxon>
        <taxon>Murinae</taxon>
        <taxon>Rattus</taxon>
    </lineage>
</organism>
<evidence type="ECO:0000313" key="1">
    <source>
        <dbReference type="EMBL" id="EDM06326.1"/>
    </source>
</evidence>
<protein>
    <submittedName>
        <fullName evidence="1">RCG33164</fullName>
    </submittedName>
</protein>
<dbReference type="AlphaFoldDB" id="A6HJX1"/>
<reference evidence="1 2" key="1">
    <citation type="submission" date="2005-07" db="EMBL/GenBank/DDBJ databases">
        <authorList>
            <person name="Mural R.J."/>
            <person name="Li P.W."/>
            <person name="Adams M.D."/>
            <person name="Amanatides P.G."/>
            <person name="Baden-Tillson H."/>
            <person name="Barnstead M."/>
            <person name="Chin S.H."/>
            <person name="Dew I."/>
            <person name="Evans C.A."/>
            <person name="Ferriera S."/>
            <person name="Flanigan M."/>
            <person name="Fosler C."/>
            <person name="Glodek A."/>
            <person name="Gu Z."/>
            <person name="Holt R.A."/>
            <person name="Jennings D."/>
            <person name="Kraft C.L."/>
            <person name="Lu F."/>
            <person name="Nguyen T."/>
            <person name="Nusskern D.R."/>
            <person name="Pfannkoch C.M."/>
            <person name="Sitter C."/>
            <person name="Sutton G.G."/>
            <person name="Venter J.C."/>
            <person name="Wang Z."/>
            <person name="Woodage T."/>
            <person name="Zheng X.H."/>
            <person name="Zhong F."/>
        </authorList>
    </citation>
    <scope>NUCLEOTIDE SEQUENCE [LARGE SCALE GENOMIC DNA]</scope>
    <source>
        <strain>BN</strain>
        <strain evidence="2">Sprague-Dawley</strain>
    </source>
</reference>
<evidence type="ECO:0000313" key="2">
    <source>
        <dbReference type="Proteomes" id="UP000234681"/>
    </source>
</evidence>
<sequence>MWVIWSSHPEAHNNPIHSSERRQHAKYSLEMGRVFKSFHSSFSASGIPMFSRTFFMSLMSTFSPLRKWELFQDKR</sequence>
<dbReference type="Proteomes" id="UP000234681">
    <property type="component" value="Chromosome 10"/>
</dbReference>
<proteinExistence type="predicted"/>
<accession>A6HJX1</accession>